<dbReference type="InterPro" id="IPR038253">
    <property type="entry name" value="SRP68_N_sf"/>
</dbReference>
<dbReference type="CDD" id="cd15481">
    <property type="entry name" value="SRP68-RBD"/>
    <property type="match status" value="1"/>
</dbReference>
<evidence type="ECO:0000256" key="9">
    <source>
        <dbReference type="ARBA" id="ARBA00029498"/>
    </source>
</evidence>
<gene>
    <name evidence="11" type="ORF">A4X13_0g3492</name>
</gene>
<evidence type="ECO:0000256" key="10">
    <source>
        <dbReference type="SAM" id="MobiDB-lite"/>
    </source>
</evidence>
<keyword evidence="5" id="KW-0694">RNA-binding</keyword>
<feature type="region of interest" description="Disordered" evidence="10">
    <location>
        <begin position="60"/>
        <end position="112"/>
    </location>
</feature>
<dbReference type="PANTHER" id="PTHR12860:SF0">
    <property type="entry name" value="SIGNAL RECOGNITION PARTICLE SUBUNIT SRP68"/>
    <property type="match status" value="1"/>
</dbReference>
<keyword evidence="7" id="KW-0539">Nucleus</keyword>
<feature type="region of interest" description="Disordered" evidence="10">
    <location>
        <begin position="354"/>
        <end position="409"/>
    </location>
</feature>
<feature type="compositionally biased region" description="Acidic residues" evidence="10">
    <location>
        <begin position="865"/>
        <end position="874"/>
    </location>
</feature>
<dbReference type="PANTHER" id="PTHR12860">
    <property type="entry name" value="SIGNAL RECOGNITION PARTICLE 68 KDA PROTEIN"/>
    <property type="match status" value="1"/>
</dbReference>
<feature type="compositionally biased region" description="Basic residues" evidence="10">
    <location>
        <begin position="72"/>
        <end position="94"/>
    </location>
</feature>
<dbReference type="EMBL" id="LWDF02000197">
    <property type="protein sequence ID" value="KAE8254251.1"/>
    <property type="molecule type" value="Genomic_DNA"/>
</dbReference>
<dbReference type="Pfam" id="PF16969">
    <property type="entry name" value="SRP68"/>
    <property type="match status" value="2"/>
</dbReference>
<keyword evidence="12" id="KW-1185">Reference proteome</keyword>
<sequence length="906" mass="99465">MEVDLANASSASLPEGSLSFGLLQVVSEARNEHGLRHHDYKLYREYCSKKVHRLRRVERITHADEKHTAIKQTKRTNTGKKGKSGPSGKGRKVRQNPTSQSAAAKTQGPNTFTPKVIKAETISNERPILLLLFEAERAWAHSQEYRNASFENEEDSKLRKLGLSRLKRAVQWADEIITLLRALPENAVDAQLIAEAVAYRTTLEGIRLFDRGTDATHESALARFCVARVLLNEIATHSPTSRREALAYTFIDQGEAPLRFCAYQLGLSTDSSDLDSLARERASPEVCEQVYAGYASVVSRLREVSEARIASGGEQKRSIKFEWHGRQFPVRNPDLLEAIAKVQKEQDQLNQVLDSAGKGNAESKDAPAKREKRTFVRLTHAQRRAKKRSTGAASSAAKTDSGSRVSSAGDLDPYDRALVALGEAEEISQQLIAENEEALTKSHTARYEAASADLRLVHDYIQYQLMSLRISRAEHMINSIQTRADRHEAHAHAVLEAKLAALAGKSSSSASGTKEGSSAAKKGRAEKRKLASKKVPKKRLNVRRQEQRSKSKSKTPKAKAVTAATTSKHRRRPARSGTRTQRARQRAADARQLRSDSLEEGRRRLIQSVPSLARLYDGAEVSVSTIATLGLVESDPETSSLVDAKAAWYRAEMLRTIARAYALSGSYAQALLLLMRASLFVRQARQSYGLVVLDGTDVPEDSTALQANKDFPPLINAEVLDSQDEEIKNATRATQREMFLGNHKVVIAGSAGAYAASKRRVAGGGGVATDASRLGTALRDLANKYVDFEDEIDLQQASSLPEDVQAEFEEELERIEQEARGTTTSQQKQKTQAKAKEQEVSAVVVKPSAPAKAQVATPSAVVEPVTDENADEGAEGPYDPANDDESGETEGAQQARGWFGGWFGRK</sequence>
<evidence type="ECO:0000313" key="11">
    <source>
        <dbReference type="EMBL" id="KAE8254251.1"/>
    </source>
</evidence>
<protein>
    <recommendedName>
        <fullName evidence="9">Signal recognition particle subunit SRP68</fullName>
    </recommendedName>
</protein>
<comment type="subcellular location">
    <subcellularLocation>
        <location evidence="1">Cytoplasm</location>
    </subcellularLocation>
    <subcellularLocation>
        <location evidence="2">Nucleus</location>
        <location evidence="2">Nucleolus</location>
    </subcellularLocation>
</comment>
<evidence type="ECO:0000256" key="6">
    <source>
        <dbReference type="ARBA" id="ARBA00023135"/>
    </source>
</evidence>
<feature type="compositionally biased region" description="Low complexity" evidence="10">
    <location>
        <begin position="503"/>
        <end position="520"/>
    </location>
</feature>
<comment type="similarity">
    <text evidence="3">Belongs to the SRP68 family.</text>
</comment>
<dbReference type="InterPro" id="IPR034652">
    <property type="entry name" value="SRP68-RBD"/>
</dbReference>
<feature type="compositionally biased region" description="Low complexity" evidence="10">
    <location>
        <begin position="840"/>
        <end position="856"/>
    </location>
</feature>
<feature type="compositionally biased region" description="Basic residues" evidence="10">
    <location>
        <begin position="521"/>
        <end position="542"/>
    </location>
</feature>
<dbReference type="Proteomes" id="UP000077521">
    <property type="component" value="Unassembled WGS sequence"/>
</dbReference>
<evidence type="ECO:0000256" key="8">
    <source>
        <dbReference type="ARBA" id="ARBA00023274"/>
    </source>
</evidence>
<feature type="region of interest" description="Disordered" evidence="10">
    <location>
        <begin position="503"/>
        <end position="597"/>
    </location>
</feature>
<reference evidence="11" key="1">
    <citation type="submission" date="2016-04" db="EMBL/GenBank/DDBJ databases">
        <authorList>
            <person name="Nguyen H.D."/>
            <person name="Samba Siva P."/>
            <person name="Cullis J."/>
            <person name="Levesque C.A."/>
            <person name="Hambleton S."/>
        </authorList>
    </citation>
    <scope>NUCLEOTIDE SEQUENCE</scope>
    <source>
        <strain evidence="11">DAOMC 236416</strain>
    </source>
</reference>
<dbReference type="Gene3D" id="1.10.3450.40">
    <property type="entry name" value="Signal recognition particle, SRP68 subunit, RNA-binding domain"/>
    <property type="match status" value="1"/>
</dbReference>
<name>A0A177TBJ3_9BASI</name>
<evidence type="ECO:0000256" key="4">
    <source>
        <dbReference type="ARBA" id="ARBA00022490"/>
    </source>
</evidence>
<keyword evidence="4" id="KW-0963">Cytoplasm</keyword>
<feature type="compositionally biased region" description="Low complexity" evidence="10">
    <location>
        <begin position="822"/>
        <end position="832"/>
    </location>
</feature>
<keyword evidence="6" id="KW-0733">Signal recognition particle</keyword>
<dbReference type="InterPro" id="IPR026258">
    <property type="entry name" value="SRP68"/>
</dbReference>
<feature type="region of interest" description="Disordered" evidence="10">
    <location>
        <begin position="818"/>
        <end position="906"/>
    </location>
</feature>
<dbReference type="GO" id="GO:0005730">
    <property type="term" value="C:nucleolus"/>
    <property type="evidence" value="ECO:0007669"/>
    <property type="project" value="UniProtKB-SubCell"/>
</dbReference>
<evidence type="ECO:0000313" key="12">
    <source>
        <dbReference type="Proteomes" id="UP000077521"/>
    </source>
</evidence>
<dbReference type="GO" id="GO:0008312">
    <property type="term" value="F:7S RNA binding"/>
    <property type="evidence" value="ECO:0007669"/>
    <property type="project" value="InterPro"/>
</dbReference>
<dbReference type="GO" id="GO:0005786">
    <property type="term" value="C:signal recognition particle, endoplasmic reticulum targeting"/>
    <property type="evidence" value="ECO:0007669"/>
    <property type="project" value="UniProtKB-KW"/>
</dbReference>
<evidence type="ECO:0000256" key="2">
    <source>
        <dbReference type="ARBA" id="ARBA00004604"/>
    </source>
</evidence>
<feature type="compositionally biased region" description="Basic residues" evidence="10">
    <location>
        <begin position="380"/>
        <end position="389"/>
    </location>
</feature>
<evidence type="ECO:0000256" key="3">
    <source>
        <dbReference type="ARBA" id="ARBA00009352"/>
    </source>
</evidence>
<dbReference type="AlphaFoldDB" id="A0A177TBJ3"/>
<evidence type="ECO:0000256" key="5">
    <source>
        <dbReference type="ARBA" id="ARBA00022884"/>
    </source>
</evidence>
<feature type="compositionally biased region" description="Polar residues" evidence="10">
    <location>
        <begin position="391"/>
        <end position="406"/>
    </location>
</feature>
<evidence type="ECO:0000256" key="1">
    <source>
        <dbReference type="ARBA" id="ARBA00004496"/>
    </source>
</evidence>
<organism evidence="11 12">
    <name type="scientific">Tilletia indica</name>
    <dbReference type="NCBI Taxonomy" id="43049"/>
    <lineage>
        <taxon>Eukaryota</taxon>
        <taxon>Fungi</taxon>
        <taxon>Dikarya</taxon>
        <taxon>Basidiomycota</taxon>
        <taxon>Ustilaginomycotina</taxon>
        <taxon>Exobasidiomycetes</taxon>
        <taxon>Tilletiales</taxon>
        <taxon>Tilletiaceae</taxon>
        <taxon>Tilletia</taxon>
    </lineage>
</organism>
<accession>A0A177TBJ3</accession>
<dbReference type="GO" id="GO:0006614">
    <property type="term" value="P:SRP-dependent cotranslational protein targeting to membrane"/>
    <property type="evidence" value="ECO:0007669"/>
    <property type="project" value="InterPro"/>
</dbReference>
<keyword evidence="8" id="KW-0687">Ribonucleoprotein</keyword>
<proteinExistence type="inferred from homology"/>
<feature type="compositionally biased region" description="Polar residues" evidence="10">
    <location>
        <begin position="95"/>
        <end position="112"/>
    </location>
</feature>
<dbReference type="GO" id="GO:0005047">
    <property type="term" value="F:signal recognition particle binding"/>
    <property type="evidence" value="ECO:0007669"/>
    <property type="project" value="InterPro"/>
</dbReference>
<feature type="compositionally biased region" description="Basic and acidic residues" evidence="10">
    <location>
        <begin position="586"/>
        <end position="597"/>
    </location>
</feature>
<evidence type="ECO:0000256" key="7">
    <source>
        <dbReference type="ARBA" id="ARBA00023242"/>
    </source>
</evidence>
<comment type="caution">
    <text evidence="11">The sequence shown here is derived from an EMBL/GenBank/DDBJ whole genome shotgun (WGS) entry which is preliminary data.</text>
</comment>
<reference evidence="11" key="2">
    <citation type="journal article" date="2019" name="IMA Fungus">
        <title>Genome sequencing and comparison of five Tilletia species to identify candidate genes for the detection of regulated species infecting wheat.</title>
        <authorList>
            <person name="Nguyen H.D.T."/>
            <person name="Sultana T."/>
            <person name="Kesanakurti P."/>
            <person name="Hambleton S."/>
        </authorList>
    </citation>
    <scope>NUCLEOTIDE SEQUENCE</scope>
    <source>
        <strain evidence="11">DAOMC 236416</strain>
    </source>
</reference>
<dbReference type="GO" id="GO:0030942">
    <property type="term" value="F:endoplasmic reticulum signal peptide binding"/>
    <property type="evidence" value="ECO:0007669"/>
    <property type="project" value="InterPro"/>
</dbReference>